<dbReference type="RefSeq" id="WP_379949696.1">
    <property type="nucleotide sequence ID" value="NZ_JBHMAF010000070.1"/>
</dbReference>
<comment type="caution">
    <text evidence="2">The sequence shown here is derived from an EMBL/GenBank/DDBJ whole genome shotgun (WGS) entry which is preliminary data.</text>
</comment>
<organism evidence="2 3">
    <name type="scientific">Ectobacillus funiculus</name>
    <dbReference type="NCBI Taxonomy" id="137993"/>
    <lineage>
        <taxon>Bacteria</taxon>
        <taxon>Bacillati</taxon>
        <taxon>Bacillota</taxon>
        <taxon>Bacilli</taxon>
        <taxon>Bacillales</taxon>
        <taxon>Bacillaceae</taxon>
        <taxon>Ectobacillus</taxon>
    </lineage>
</organism>
<protein>
    <submittedName>
        <fullName evidence="2">YdiK family protein</fullName>
    </submittedName>
</protein>
<reference evidence="2 3" key="1">
    <citation type="submission" date="2024-09" db="EMBL/GenBank/DDBJ databases">
        <authorList>
            <person name="Sun Q."/>
            <person name="Mori K."/>
        </authorList>
    </citation>
    <scope>NUCLEOTIDE SEQUENCE [LARGE SCALE GENOMIC DNA]</scope>
    <source>
        <strain evidence="2 3">JCM 11201</strain>
    </source>
</reference>
<proteinExistence type="predicted"/>
<dbReference type="Pfam" id="PF14146">
    <property type="entry name" value="DUF4305"/>
    <property type="match status" value="1"/>
</dbReference>
<feature type="transmembrane region" description="Helical" evidence="1">
    <location>
        <begin position="7"/>
        <end position="24"/>
    </location>
</feature>
<keyword evidence="3" id="KW-1185">Reference proteome</keyword>
<feature type="transmembrane region" description="Helical" evidence="1">
    <location>
        <begin position="36"/>
        <end position="58"/>
    </location>
</feature>
<keyword evidence="1" id="KW-0812">Transmembrane</keyword>
<keyword evidence="1" id="KW-1133">Transmembrane helix</keyword>
<gene>
    <name evidence="2" type="ORF">ACFFMS_13210</name>
</gene>
<keyword evidence="1" id="KW-0472">Membrane</keyword>
<sequence>MRSSPLFMATLYFVLGSVFTYLAVTSVETTIWNFYTLLLIIMATFDFGLALRLILLNIRLRKLKTPKK</sequence>
<dbReference type="EMBL" id="JBHMAF010000070">
    <property type="protein sequence ID" value="MFB9759387.1"/>
    <property type="molecule type" value="Genomic_DNA"/>
</dbReference>
<accession>A0ABV5WFJ5</accession>
<name>A0ABV5WFJ5_9BACI</name>
<evidence type="ECO:0000256" key="1">
    <source>
        <dbReference type="SAM" id="Phobius"/>
    </source>
</evidence>
<evidence type="ECO:0000313" key="2">
    <source>
        <dbReference type="EMBL" id="MFB9759387.1"/>
    </source>
</evidence>
<dbReference type="Proteomes" id="UP001589609">
    <property type="component" value="Unassembled WGS sequence"/>
</dbReference>
<dbReference type="InterPro" id="IPR025426">
    <property type="entry name" value="DUF4305"/>
</dbReference>
<evidence type="ECO:0000313" key="3">
    <source>
        <dbReference type="Proteomes" id="UP001589609"/>
    </source>
</evidence>